<evidence type="ECO:0000259" key="9">
    <source>
        <dbReference type="PROSITE" id="PS50850"/>
    </source>
</evidence>
<dbReference type="CDD" id="cd17325">
    <property type="entry name" value="MFS_MdtG_SLC18_like"/>
    <property type="match status" value="1"/>
</dbReference>
<evidence type="ECO:0000256" key="2">
    <source>
        <dbReference type="ARBA" id="ARBA00007520"/>
    </source>
</evidence>
<evidence type="ECO:0000313" key="10">
    <source>
        <dbReference type="EMBL" id="TQE43758.1"/>
    </source>
</evidence>
<organism evidence="10 11">
    <name type="scientific">Corynebacterium phoceense</name>
    <dbReference type="NCBI Taxonomy" id="1686286"/>
    <lineage>
        <taxon>Bacteria</taxon>
        <taxon>Bacillati</taxon>
        <taxon>Actinomycetota</taxon>
        <taxon>Actinomycetes</taxon>
        <taxon>Mycobacteriales</taxon>
        <taxon>Corynebacteriaceae</taxon>
        <taxon>Corynebacterium</taxon>
    </lineage>
</organism>
<sequence length="422" mass="44304">MPHPEPQQSVEPQIEAKIPREIWIMVAAAFMIAIGYGLIAPLLPQFVVSFDVSMAAAGCVVSAFAASRLFFAPASGRLVDMLGSRRIYLVGLTTVGVATGMVALSQSYWHILALRAIAGIGSTMFTVSAMGLIVRLSPPTIRGKCSALYGTAFLLGNVAGPLVGASLSFLGFRWPFFIYGVGVGIAALIVAVLMPKVDPQEERAHEVPHMAVRDAWSDTAFRAALTSNFAHSWINMGVRVSVLPLFAASVFHNGAAASGFALAAFAAGNATVLQFSGRLADRWGRKPLIISGLVGSGVFMGTLGFADHVVSLIVFSVLAGAASGLINPAQQAALADVIGNERSGGQVLSAFQMAGDFGQILGPIVIGALADEWGFMAAFGLCAVIAVVGLSGWFFAREPLETVIPRRLRVRNQKMTNGLLGK</sequence>
<evidence type="ECO:0000313" key="11">
    <source>
        <dbReference type="Proteomes" id="UP000318080"/>
    </source>
</evidence>
<dbReference type="InterPro" id="IPR001958">
    <property type="entry name" value="Tet-R_TetA/multi-R_MdtG-like"/>
</dbReference>
<dbReference type="SUPFAM" id="SSF103473">
    <property type="entry name" value="MFS general substrate transporter"/>
    <property type="match status" value="1"/>
</dbReference>
<dbReference type="STRING" id="1686286.GCA_900092335_01454"/>
<reference evidence="10 11" key="1">
    <citation type="submission" date="2019-06" db="EMBL/GenBank/DDBJ databases">
        <title>Draft genome of C. phoceense Strain 272.</title>
        <authorList>
            <person name="Pacheco L.G.C."/>
            <person name="Barberis C.M."/>
            <person name="Almuzara M.N."/>
            <person name="Traglia G.M."/>
            <person name="Santos C.S."/>
            <person name="Rocha D.J.P.G."/>
            <person name="Aguiar E.R.G.R."/>
            <person name="Vay C.A."/>
        </authorList>
    </citation>
    <scope>NUCLEOTIDE SEQUENCE [LARGE SCALE GENOMIC DNA]</scope>
    <source>
        <strain evidence="10 11">272</strain>
    </source>
</reference>
<feature type="domain" description="Major facilitator superfamily (MFS) profile" evidence="9">
    <location>
        <begin position="21"/>
        <end position="401"/>
    </location>
</feature>
<evidence type="ECO:0000256" key="8">
    <source>
        <dbReference type="SAM" id="Phobius"/>
    </source>
</evidence>
<dbReference type="InterPro" id="IPR020846">
    <property type="entry name" value="MFS_dom"/>
</dbReference>
<dbReference type="Proteomes" id="UP000318080">
    <property type="component" value="Unassembled WGS sequence"/>
</dbReference>
<feature type="transmembrane region" description="Helical" evidence="8">
    <location>
        <begin position="112"/>
        <end position="134"/>
    </location>
</feature>
<feature type="transmembrane region" description="Helical" evidence="8">
    <location>
        <begin position="347"/>
        <end position="369"/>
    </location>
</feature>
<dbReference type="InterPro" id="IPR005829">
    <property type="entry name" value="Sugar_transporter_CS"/>
</dbReference>
<evidence type="ECO:0000256" key="3">
    <source>
        <dbReference type="ARBA" id="ARBA00022448"/>
    </source>
</evidence>
<evidence type="ECO:0000256" key="4">
    <source>
        <dbReference type="ARBA" id="ARBA00022475"/>
    </source>
</evidence>
<comment type="subcellular location">
    <subcellularLocation>
        <location evidence="1">Cell membrane</location>
        <topology evidence="1">Multi-pass membrane protein</topology>
    </subcellularLocation>
</comment>
<keyword evidence="5 8" id="KW-0812">Transmembrane</keyword>
<keyword evidence="4" id="KW-1003">Cell membrane</keyword>
<dbReference type="Pfam" id="PF07690">
    <property type="entry name" value="MFS_1"/>
    <property type="match status" value="2"/>
</dbReference>
<feature type="transmembrane region" description="Helical" evidence="8">
    <location>
        <begin position="176"/>
        <end position="194"/>
    </location>
</feature>
<dbReference type="Gene3D" id="1.20.1250.20">
    <property type="entry name" value="MFS general substrate transporter like domains"/>
    <property type="match status" value="2"/>
</dbReference>
<dbReference type="EMBL" id="VHIR01000006">
    <property type="protein sequence ID" value="TQE43758.1"/>
    <property type="molecule type" value="Genomic_DNA"/>
</dbReference>
<feature type="transmembrane region" description="Helical" evidence="8">
    <location>
        <begin position="146"/>
        <end position="170"/>
    </location>
</feature>
<name>A0A540R7R0_9CORY</name>
<evidence type="ECO:0000256" key="1">
    <source>
        <dbReference type="ARBA" id="ARBA00004651"/>
    </source>
</evidence>
<feature type="transmembrane region" description="Helical" evidence="8">
    <location>
        <begin position="288"/>
        <end position="306"/>
    </location>
</feature>
<feature type="transmembrane region" description="Helical" evidence="8">
    <location>
        <begin position="46"/>
        <end position="66"/>
    </location>
</feature>
<protein>
    <submittedName>
        <fullName evidence="10">MFS transporter</fullName>
    </submittedName>
</protein>
<dbReference type="InterPro" id="IPR036259">
    <property type="entry name" value="MFS_trans_sf"/>
</dbReference>
<proteinExistence type="inferred from homology"/>
<feature type="transmembrane region" description="Helical" evidence="8">
    <location>
        <begin position="312"/>
        <end position="335"/>
    </location>
</feature>
<dbReference type="InterPro" id="IPR050171">
    <property type="entry name" value="MFS_Transporters"/>
</dbReference>
<dbReference type="RefSeq" id="WP_141628799.1">
    <property type="nucleotide sequence ID" value="NZ_VHIR01000006.1"/>
</dbReference>
<comment type="similarity">
    <text evidence="2">Belongs to the major facilitator superfamily. TCR/Tet family.</text>
</comment>
<feature type="transmembrane region" description="Helical" evidence="8">
    <location>
        <begin position="22"/>
        <end position="40"/>
    </location>
</feature>
<keyword evidence="11" id="KW-1185">Reference proteome</keyword>
<feature type="transmembrane region" description="Helical" evidence="8">
    <location>
        <begin position="375"/>
        <end position="396"/>
    </location>
</feature>
<dbReference type="PROSITE" id="PS00216">
    <property type="entry name" value="SUGAR_TRANSPORT_1"/>
    <property type="match status" value="1"/>
</dbReference>
<dbReference type="PANTHER" id="PTHR23517">
    <property type="entry name" value="RESISTANCE PROTEIN MDTM, PUTATIVE-RELATED-RELATED"/>
    <property type="match status" value="1"/>
</dbReference>
<keyword evidence="7 8" id="KW-0472">Membrane</keyword>
<dbReference type="GO" id="GO:0022857">
    <property type="term" value="F:transmembrane transporter activity"/>
    <property type="evidence" value="ECO:0007669"/>
    <property type="project" value="InterPro"/>
</dbReference>
<accession>A0A540R7R0</accession>
<gene>
    <name evidence="10" type="ORF">EJK80_05730</name>
</gene>
<comment type="caution">
    <text evidence="10">The sequence shown here is derived from an EMBL/GenBank/DDBJ whole genome shotgun (WGS) entry which is preliminary data.</text>
</comment>
<keyword evidence="6 8" id="KW-1133">Transmembrane helix</keyword>
<evidence type="ECO:0000256" key="5">
    <source>
        <dbReference type="ARBA" id="ARBA00022692"/>
    </source>
</evidence>
<dbReference type="InterPro" id="IPR011701">
    <property type="entry name" value="MFS"/>
</dbReference>
<dbReference type="PROSITE" id="PS50850">
    <property type="entry name" value="MFS"/>
    <property type="match status" value="1"/>
</dbReference>
<dbReference type="AlphaFoldDB" id="A0A540R7R0"/>
<feature type="transmembrane region" description="Helical" evidence="8">
    <location>
        <begin position="87"/>
        <end position="106"/>
    </location>
</feature>
<dbReference type="PRINTS" id="PR01035">
    <property type="entry name" value="TCRTETA"/>
</dbReference>
<evidence type="ECO:0000256" key="6">
    <source>
        <dbReference type="ARBA" id="ARBA00022989"/>
    </source>
</evidence>
<keyword evidence="3" id="KW-0813">Transport</keyword>
<dbReference type="GO" id="GO:0005886">
    <property type="term" value="C:plasma membrane"/>
    <property type="evidence" value="ECO:0007669"/>
    <property type="project" value="UniProtKB-SubCell"/>
</dbReference>
<evidence type="ECO:0000256" key="7">
    <source>
        <dbReference type="ARBA" id="ARBA00023136"/>
    </source>
</evidence>